<dbReference type="InterPro" id="IPR001387">
    <property type="entry name" value="Cro/C1-type_HTH"/>
</dbReference>
<accession>A0A1X9NCC0</accession>
<keyword evidence="1" id="KW-0238">DNA-binding</keyword>
<dbReference type="GO" id="GO:0003700">
    <property type="term" value="F:DNA-binding transcription factor activity"/>
    <property type="evidence" value="ECO:0007669"/>
    <property type="project" value="TreeGrafter"/>
</dbReference>
<evidence type="ECO:0000259" key="2">
    <source>
        <dbReference type="PROSITE" id="PS50943"/>
    </source>
</evidence>
<protein>
    <submittedName>
        <fullName evidence="3">Transcriptional regulator</fullName>
    </submittedName>
</protein>
<dbReference type="CDD" id="cd00093">
    <property type="entry name" value="HTH_XRE"/>
    <property type="match status" value="1"/>
</dbReference>
<dbReference type="RefSeq" id="WP_085758974.1">
    <property type="nucleotide sequence ID" value="NZ_CP019343.1"/>
</dbReference>
<proteinExistence type="predicted"/>
<dbReference type="PANTHER" id="PTHR46797">
    <property type="entry name" value="HTH-TYPE TRANSCRIPTIONAL REGULATOR"/>
    <property type="match status" value="1"/>
</dbReference>
<feature type="domain" description="HTH cro/C1-type" evidence="2">
    <location>
        <begin position="8"/>
        <end position="67"/>
    </location>
</feature>
<dbReference type="PROSITE" id="PS50943">
    <property type="entry name" value="HTH_CROC1"/>
    <property type="match status" value="1"/>
</dbReference>
<dbReference type="GO" id="GO:0003677">
    <property type="term" value="F:DNA binding"/>
    <property type="evidence" value="ECO:0007669"/>
    <property type="project" value="UniProtKB-KW"/>
</dbReference>
<dbReference type="Gene3D" id="1.10.260.40">
    <property type="entry name" value="lambda repressor-like DNA-binding domains"/>
    <property type="match status" value="1"/>
</dbReference>
<dbReference type="AlphaFoldDB" id="A0A1X9NCC0"/>
<keyword evidence="4" id="KW-1185">Reference proteome</keyword>
<dbReference type="InterPro" id="IPR050807">
    <property type="entry name" value="TransReg_Diox_bact_type"/>
</dbReference>
<dbReference type="Proteomes" id="UP000193450">
    <property type="component" value="Chromosome"/>
</dbReference>
<dbReference type="SUPFAM" id="SSF47413">
    <property type="entry name" value="lambda repressor-like DNA-binding domains"/>
    <property type="match status" value="1"/>
</dbReference>
<dbReference type="PANTHER" id="PTHR46797:SF1">
    <property type="entry name" value="METHYLPHOSPHONATE SYNTHASE"/>
    <property type="match status" value="1"/>
</dbReference>
<organism evidence="3 4">
    <name type="scientific">Oceanicoccus sagamiensis</name>
    <dbReference type="NCBI Taxonomy" id="716816"/>
    <lineage>
        <taxon>Bacteria</taxon>
        <taxon>Pseudomonadati</taxon>
        <taxon>Pseudomonadota</taxon>
        <taxon>Gammaproteobacteria</taxon>
        <taxon>Cellvibrionales</taxon>
        <taxon>Spongiibacteraceae</taxon>
        <taxon>Oceanicoccus</taxon>
    </lineage>
</organism>
<dbReference type="GO" id="GO:0005829">
    <property type="term" value="C:cytosol"/>
    <property type="evidence" value="ECO:0007669"/>
    <property type="project" value="TreeGrafter"/>
</dbReference>
<reference evidence="3 4" key="1">
    <citation type="submission" date="2016-11" db="EMBL/GenBank/DDBJ databases">
        <title>Trade-off between light-utilization and light-protection in marine flavobacteria.</title>
        <authorList>
            <person name="Kumagai Y."/>
        </authorList>
    </citation>
    <scope>NUCLEOTIDE SEQUENCE [LARGE SCALE GENOMIC DNA]</scope>
    <source>
        <strain evidence="3 4">NBRC 107125</strain>
    </source>
</reference>
<dbReference type="Pfam" id="PF01381">
    <property type="entry name" value="HTH_3"/>
    <property type="match status" value="1"/>
</dbReference>
<dbReference type="STRING" id="716816.BST96_12200"/>
<evidence type="ECO:0000313" key="4">
    <source>
        <dbReference type="Proteomes" id="UP000193450"/>
    </source>
</evidence>
<dbReference type="EMBL" id="CP019343">
    <property type="protein sequence ID" value="ARN74811.1"/>
    <property type="molecule type" value="Genomic_DNA"/>
</dbReference>
<sequence length="71" mass="7997">MNVIGPKIREIRESQGLTQDELAARCNVLELNISRGTLAKMESQVRRITDDEVTLLAQALKVKITVLYEDV</sequence>
<gene>
    <name evidence="3" type="ORF">BST96_12200</name>
</gene>
<dbReference type="OrthoDB" id="21915at2"/>
<dbReference type="KEGG" id="osg:BST96_12200"/>
<dbReference type="SMART" id="SM00530">
    <property type="entry name" value="HTH_XRE"/>
    <property type="match status" value="1"/>
</dbReference>
<name>A0A1X9NCC0_9GAMM</name>
<evidence type="ECO:0000313" key="3">
    <source>
        <dbReference type="EMBL" id="ARN74811.1"/>
    </source>
</evidence>
<dbReference type="InterPro" id="IPR010982">
    <property type="entry name" value="Lambda_DNA-bd_dom_sf"/>
</dbReference>
<evidence type="ECO:0000256" key="1">
    <source>
        <dbReference type="ARBA" id="ARBA00023125"/>
    </source>
</evidence>